<dbReference type="PATRIC" id="fig|1391654.3.peg.10715"/>
<evidence type="ECO:0000256" key="8">
    <source>
        <dbReference type="SAM" id="MobiDB-lite"/>
    </source>
</evidence>
<dbReference type="KEGG" id="llu:AKJ09_10574"/>
<dbReference type="InterPro" id="IPR036097">
    <property type="entry name" value="HisK_dim/P_sf"/>
</dbReference>
<reference evidence="10 11" key="1">
    <citation type="submission" date="2015-08" db="EMBL/GenBank/DDBJ databases">
        <authorList>
            <person name="Babu N.S."/>
            <person name="Beckwith C.J."/>
            <person name="Beseler K.G."/>
            <person name="Brison A."/>
            <person name="Carone J.V."/>
            <person name="Caskin T.P."/>
            <person name="Diamond M."/>
            <person name="Durham M.E."/>
            <person name="Foxe J.M."/>
            <person name="Go M."/>
            <person name="Henderson B.A."/>
            <person name="Jones I.B."/>
            <person name="McGettigan J.A."/>
            <person name="Micheletti S.J."/>
            <person name="Nasrallah M.E."/>
            <person name="Ortiz D."/>
            <person name="Piller C.R."/>
            <person name="Privatt S.R."/>
            <person name="Schneider S.L."/>
            <person name="Sharp S."/>
            <person name="Smith T.C."/>
            <person name="Stanton J.D."/>
            <person name="Ullery H.E."/>
            <person name="Wilson R.J."/>
            <person name="Serrano M.G."/>
            <person name="Buck G."/>
            <person name="Lee V."/>
            <person name="Wang Y."/>
            <person name="Carvalho R."/>
            <person name="Voegtly L."/>
            <person name="Shi R."/>
            <person name="Duckworth R."/>
            <person name="Johnson A."/>
            <person name="Loviza R."/>
            <person name="Walstead R."/>
            <person name="Shah Z."/>
            <person name="Kiflezghi M."/>
            <person name="Wade K."/>
            <person name="Ball S.L."/>
            <person name="Bradley K.W."/>
            <person name="Asai D.J."/>
            <person name="Bowman C.A."/>
            <person name="Russell D.A."/>
            <person name="Pope W.H."/>
            <person name="Jacobs-Sera D."/>
            <person name="Hendrix R.W."/>
            <person name="Hatfull G.F."/>
        </authorList>
    </citation>
    <scope>NUCLEOTIDE SEQUENCE [LARGE SCALE GENOMIC DNA]</scope>
    <source>
        <strain evidence="10 11">DSM 27648</strain>
    </source>
</reference>
<feature type="coiled-coil region" evidence="7">
    <location>
        <begin position="349"/>
        <end position="376"/>
    </location>
</feature>
<accession>A0A0K1QDQ9</accession>
<keyword evidence="4" id="KW-0808">Transferase</keyword>
<dbReference type="STRING" id="1391654.AKJ09_10574"/>
<dbReference type="SMART" id="SM00387">
    <property type="entry name" value="HATPase_c"/>
    <property type="match status" value="1"/>
</dbReference>
<dbReference type="InterPro" id="IPR036890">
    <property type="entry name" value="HATPase_C_sf"/>
</dbReference>
<sequence>MAEPPSRNDGRALERENSSLLTIGVPLAVLTVDLQGVIASASAVLGGSEGRALRPGYNFASCPGTLLWLSNVVRRVLSNVTNSGGAEGMVDGVRCTALVHALADETGAPAGAVVVLTPRQTTEKDIESVARYAAHVQWLASASLAFAEAGVDYRAIMETVVRRMADLIGDACAIRVVSPDGEWLEPVAVYHRDPVRLNVLQEAFETVQRVREGITAEVFRTRRTLMIPVVTEEVLRRMRPVAYLRYLEDVGSILVVPLRVDNRVVGVATLLRDRPCSPYDVEDQALLENLAERAALALEIGRLYREATDAIHARDDFLFIAGHELRTPLTSAKLQTALLRRLATPLPQNDELMRGLDQLERQHRRLGRLVDELLDASRIRDGFIHLERETFDMVELVRDASESHARPIARSGSKLIVDADEPVVGAWDRERVEQVVTNLLLNAVKFGNGRPIEMSVEREGELAHVVVRDHGSGIAPEDQTRIFDRFERAVPDGNYGGLGIGLYVAQQIAIAHGGSIRVDSEPGDGAKFTLELPLRSSTDGASKETRASDGK</sequence>
<dbReference type="OrthoDB" id="5482955at2"/>
<keyword evidence="11" id="KW-1185">Reference proteome</keyword>
<keyword evidence="7" id="KW-0175">Coiled coil</keyword>
<organism evidence="10 11">
    <name type="scientific">Labilithrix luteola</name>
    <dbReference type="NCBI Taxonomy" id="1391654"/>
    <lineage>
        <taxon>Bacteria</taxon>
        <taxon>Pseudomonadati</taxon>
        <taxon>Myxococcota</taxon>
        <taxon>Polyangia</taxon>
        <taxon>Polyangiales</taxon>
        <taxon>Labilitrichaceae</taxon>
        <taxon>Labilithrix</taxon>
    </lineage>
</organism>
<name>A0A0K1QDQ9_9BACT</name>
<evidence type="ECO:0000313" key="10">
    <source>
        <dbReference type="EMBL" id="AKV03911.1"/>
    </source>
</evidence>
<dbReference type="InterPro" id="IPR029016">
    <property type="entry name" value="GAF-like_dom_sf"/>
</dbReference>
<dbReference type="AlphaFoldDB" id="A0A0K1QDQ9"/>
<evidence type="ECO:0000259" key="9">
    <source>
        <dbReference type="PROSITE" id="PS50109"/>
    </source>
</evidence>
<dbReference type="CDD" id="cd00082">
    <property type="entry name" value="HisKA"/>
    <property type="match status" value="1"/>
</dbReference>
<comment type="catalytic activity">
    <reaction evidence="1">
        <text>ATP + protein L-histidine = ADP + protein N-phospho-L-histidine.</text>
        <dbReference type="EC" id="2.7.13.3"/>
    </reaction>
</comment>
<proteinExistence type="predicted"/>
<dbReference type="SUPFAM" id="SSF55874">
    <property type="entry name" value="ATPase domain of HSP90 chaperone/DNA topoisomerase II/histidine kinase"/>
    <property type="match status" value="1"/>
</dbReference>
<feature type="domain" description="Histidine kinase" evidence="9">
    <location>
        <begin position="320"/>
        <end position="536"/>
    </location>
</feature>
<dbReference type="SUPFAM" id="SSF47384">
    <property type="entry name" value="Homodimeric domain of signal transducing histidine kinase"/>
    <property type="match status" value="1"/>
</dbReference>
<feature type="compositionally biased region" description="Basic and acidic residues" evidence="8">
    <location>
        <begin position="541"/>
        <end position="551"/>
    </location>
</feature>
<evidence type="ECO:0000256" key="1">
    <source>
        <dbReference type="ARBA" id="ARBA00000085"/>
    </source>
</evidence>
<dbReference type="EMBL" id="CP012333">
    <property type="protein sequence ID" value="AKV03911.1"/>
    <property type="molecule type" value="Genomic_DNA"/>
</dbReference>
<dbReference type="Pfam" id="PF13185">
    <property type="entry name" value="GAF_2"/>
    <property type="match status" value="1"/>
</dbReference>
<dbReference type="InterPro" id="IPR003594">
    <property type="entry name" value="HATPase_dom"/>
</dbReference>
<keyword evidence="5 10" id="KW-0418">Kinase</keyword>
<dbReference type="EC" id="2.7.13.3" evidence="2"/>
<dbReference type="RefSeq" id="WP_146654601.1">
    <property type="nucleotide sequence ID" value="NZ_CP012333.1"/>
</dbReference>
<dbReference type="Gene3D" id="3.30.565.10">
    <property type="entry name" value="Histidine kinase-like ATPase, C-terminal domain"/>
    <property type="match status" value="1"/>
</dbReference>
<dbReference type="InterPro" id="IPR003661">
    <property type="entry name" value="HisK_dim/P_dom"/>
</dbReference>
<evidence type="ECO:0000256" key="4">
    <source>
        <dbReference type="ARBA" id="ARBA00022679"/>
    </source>
</evidence>
<dbReference type="Pfam" id="PF00512">
    <property type="entry name" value="HisKA"/>
    <property type="match status" value="1"/>
</dbReference>
<dbReference type="InterPro" id="IPR003018">
    <property type="entry name" value="GAF"/>
</dbReference>
<protein>
    <recommendedName>
        <fullName evidence="2">histidine kinase</fullName>
        <ecNumber evidence="2">2.7.13.3</ecNumber>
    </recommendedName>
</protein>
<dbReference type="PANTHER" id="PTHR43711:SF1">
    <property type="entry name" value="HISTIDINE KINASE 1"/>
    <property type="match status" value="1"/>
</dbReference>
<dbReference type="Gene3D" id="3.30.450.40">
    <property type="match status" value="1"/>
</dbReference>
<keyword evidence="3" id="KW-0597">Phosphoprotein</keyword>
<dbReference type="Pfam" id="PF02518">
    <property type="entry name" value="HATPase_c"/>
    <property type="match status" value="1"/>
</dbReference>
<dbReference type="GO" id="GO:0000155">
    <property type="term" value="F:phosphorelay sensor kinase activity"/>
    <property type="evidence" value="ECO:0007669"/>
    <property type="project" value="InterPro"/>
</dbReference>
<evidence type="ECO:0000256" key="7">
    <source>
        <dbReference type="SAM" id="Coils"/>
    </source>
</evidence>
<dbReference type="InterPro" id="IPR004358">
    <property type="entry name" value="Sig_transdc_His_kin-like_C"/>
</dbReference>
<dbReference type="Gene3D" id="1.10.287.130">
    <property type="match status" value="1"/>
</dbReference>
<evidence type="ECO:0000256" key="5">
    <source>
        <dbReference type="ARBA" id="ARBA00022777"/>
    </source>
</evidence>
<evidence type="ECO:0000256" key="3">
    <source>
        <dbReference type="ARBA" id="ARBA00022553"/>
    </source>
</evidence>
<gene>
    <name evidence="10" type="ORF">AKJ09_10574</name>
</gene>
<dbReference type="PRINTS" id="PR00344">
    <property type="entry name" value="BCTRLSENSOR"/>
</dbReference>
<evidence type="ECO:0000256" key="6">
    <source>
        <dbReference type="ARBA" id="ARBA00023012"/>
    </source>
</evidence>
<keyword evidence="6" id="KW-0902">Two-component regulatory system</keyword>
<dbReference type="InterPro" id="IPR050736">
    <property type="entry name" value="Sensor_HK_Regulatory"/>
</dbReference>
<dbReference type="InterPro" id="IPR005467">
    <property type="entry name" value="His_kinase_dom"/>
</dbReference>
<evidence type="ECO:0000313" key="11">
    <source>
        <dbReference type="Proteomes" id="UP000064967"/>
    </source>
</evidence>
<dbReference type="SMART" id="SM00388">
    <property type="entry name" value="HisKA"/>
    <property type="match status" value="1"/>
</dbReference>
<dbReference type="Proteomes" id="UP000064967">
    <property type="component" value="Chromosome"/>
</dbReference>
<evidence type="ECO:0000256" key="2">
    <source>
        <dbReference type="ARBA" id="ARBA00012438"/>
    </source>
</evidence>
<dbReference type="SMART" id="SM00065">
    <property type="entry name" value="GAF"/>
    <property type="match status" value="1"/>
</dbReference>
<dbReference type="SUPFAM" id="SSF55781">
    <property type="entry name" value="GAF domain-like"/>
    <property type="match status" value="1"/>
</dbReference>
<feature type="region of interest" description="Disordered" evidence="8">
    <location>
        <begin position="527"/>
        <end position="551"/>
    </location>
</feature>
<dbReference type="PROSITE" id="PS50109">
    <property type="entry name" value="HIS_KIN"/>
    <property type="match status" value="1"/>
</dbReference>
<dbReference type="PANTHER" id="PTHR43711">
    <property type="entry name" value="TWO-COMPONENT HISTIDINE KINASE"/>
    <property type="match status" value="1"/>
</dbReference>